<proteinExistence type="predicted"/>
<reference evidence="1" key="2">
    <citation type="submission" date="2022-10" db="EMBL/GenBank/DDBJ databases">
        <authorList>
            <person name="Trinh H.N."/>
        </authorList>
    </citation>
    <scope>NUCLEOTIDE SEQUENCE</scope>
    <source>
        <strain evidence="1">RN2-1</strain>
    </source>
</reference>
<dbReference type="Pfam" id="PF05354">
    <property type="entry name" value="Phage_attach"/>
    <property type="match status" value="1"/>
</dbReference>
<dbReference type="EMBL" id="JAPDNT010000036">
    <property type="protein sequence ID" value="MCW3477361.1"/>
    <property type="molecule type" value="Genomic_DNA"/>
</dbReference>
<reference evidence="1" key="1">
    <citation type="submission" date="2022-09" db="EMBL/GenBank/DDBJ databases">
        <title>Rhodovastum sp. nov. RN2-1 isolated from soil in Seongnam, South Korea.</title>
        <authorList>
            <person name="Le N.T."/>
        </authorList>
    </citation>
    <scope>NUCLEOTIDE SEQUENCE</scope>
    <source>
        <strain evidence="1">RN2-1</strain>
    </source>
</reference>
<dbReference type="AlphaFoldDB" id="A0AA42CHK8"/>
<comment type="caution">
    <text evidence="1">The sequence shown here is derived from an EMBL/GenBank/DDBJ whole genome shotgun (WGS) entry which is preliminary data.</text>
</comment>
<accession>A0AA42CHK8</accession>
<evidence type="ECO:0000313" key="2">
    <source>
        <dbReference type="Proteomes" id="UP001165679"/>
    </source>
</evidence>
<sequence length="108" mass="11830">MTVFEAALRTLHADPNLSVPADYQPGGQGPATSIRVTRVTREARFDAFQPVKQHGEDLSIRRIDAPALAKADTLTLYDPTRPGPELVVVLEANLDHEGLTWTATVRRA</sequence>
<keyword evidence="2" id="KW-1185">Reference proteome</keyword>
<evidence type="ECO:0000313" key="1">
    <source>
        <dbReference type="EMBL" id="MCW3477361.1"/>
    </source>
</evidence>
<organism evidence="1 2">
    <name type="scientific">Limobrevibacterium gyesilva</name>
    <dbReference type="NCBI Taxonomy" id="2991712"/>
    <lineage>
        <taxon>Bacteria</taxon>
        <taxon>Pseudomonadati</taxon>
        <taxon>Pseudomonadota</taxon>
        <taxon>Alphaproteobacteria</taxon>
        <taxon>Acetobacterales</taxon>
        <taxon>Acetobacteraceae</taxon>
        <taxon>Limobrevibacterium</taxon>
    </lineage>
</organism>
<name>A0AA42CHK8_9PROT</name>
<dbReference type="GO" id="GO:0019068">
    <property type="term" value="P:virion assembly"/>
    <property type="evidence" value="ECO:0007669"/>
    <property type="project" value="InterPro"/>
</dbReference>
<gene>
    <name evidence="1" type="ORF">OL599_22590</name>
</gene>
<dbReference type="InterPro" id="IPR008018">
    <property type="entry name" value="Phage_tail_attach_FII"/>
</dbReference>
<dbReference type="RefSeq" id="WP_264716306.1">
    <property type="nucleotide sequence ID" value="NZ_JAPDNT010000036.1"/>
</dbReference>
<protein>
    <submittedName>
        <fullName evidence="1">Uncharacterized protein</fullName>
    </submittedName>
</protein>
<dbReference type="Proteomes" id="UP001165679">
    <property type="component" value="Unassembled WGS sequence"/>
</dbReference>